<name>B8HR07_CYAP4</name>
<dbReference type="EMBL" id="CP001344">
    <property type="protein sequence ID" value="ACL45828.1"/>
    <property type="molecule type" value="Genomic_DNA"/>
</dbReference>
<keyword evidence="1" id="KW-0732">Signal</keyword>
<dbReference type="KEGG" id="cyn:Cyan7425_3505"/>
<reference evidence="2" key="1">
    <citation type="submission" date="2009-01" db="EMBL/GenBank/DDBJ databases">
        <title>Complete sequence of chromosome Cyanothece sp. PCC 7425.</title>
        <authorList>
            <consortium name="US DOE Joint Genome Institute"/>
            <person name="Lucas S."/>
            <person name="Copeland A."/>
            <person name="Lapidus A."/>
            <person name="Glavina del Rio T."/>
            <person name="Dalin E."/>
            <person name="Tice H."/>
            <person name="Bruce D."/>
            <person name="Goodwin L."/>
            <person name="Pitluck S."/>
            <person name="Sims D."/>
            <person name="Meineke L."/>
            <person name="Brettin T."/>
            <person name="Detter J.C."/>
            <person name="Han C."/>
            <person name="Larimer F."/>
            <person name="Land M."/>
            <person name="Hauser L."/>
            <person name="Kyrpides N."/>
            <person name="Ovchinnikova G."/>
            <person name="Liberton M."/>
            <person name="Stoeckel J."/>
            <person name="Banerjee A."/>
            <person name="Singh A."/>
            <person name="Page L."/>
            <person name="Sato H."/>
            <person name="Zhao L."/>
            <person name="Sherman L."/>
            <person name="Pakrasi H."/>
            <person name="Richardson P."/>
        </authorList>
    </citation>
    <scope>NUCLEOTIDE SEQUENCE</scope>
    <source>
        <strain evidence="2">PCC 7425</strain>
    </source>
</reference>
<protein>
    <recommendedName>
        <fullName evidence="3">YMGG-like Gly-zipper domain-containing protein</fullName>
    </recommendedName>
</protein>
<organism evidence="2">
    <name type="scientific">Cyanothece sp. (strain PCC 7425 / ATCC 29141)</name>
    <dbReference type="NCBI Taxonomy" id="395961"/>
    <lineage>
        <taxon>Bacteria</taxon>
        <taxon>Bacillati</taxon>
        <taxon>Cyanobacteriota</taxon>
        <taxon>Cyanophyceae</taxon>
        <taxon>Gomontiellales</taxon>
        <taxon>Cyanothecaceae</taxon>
        <taxon>Cyanothece</taxon>
    </lineage>
</organism>
<feature type="signal peptide" evidence="1">
    <location>
        <begin position="1"/>
        <end position="29"/>
    </location>
</feature>
<gene>
    <name evidence="2" type="ordered locus">Cyan7425_3505</name>
</gene>
<sequence>MKTKLPLAFIFGVLASIDPLVLSPPTAHAQQPFSSSFCRDYADRYARRNARGGAWSGAGQGAAIGAGIGLIADGGRGAGRGAAIGAGLGAISGGTRRAVSYDRLFDRAYEDCRRGYLRN</sequence>
<dbReference type="STRING" id="395961.Cyan7425_3505"/>
<evidence type="ECO:0000256" key="1">
    <source>
        <dbReference type="SAM" id="SignalP"/>
    </source>
</evidence>
<dbReference type="eggNOG" id="ENOG50336ZG">
    <property type="taxonomic scope" value="Bacteria"/>
</dbReference>
<evidence type="ECO:0000313" key="2">
    <source>
        <dbReference type="EMBL" id="ACL45828.1"/>
    </source>
</evidence>
<accession>B8HR07</accession>
<dbReference type="AlphaFoldDB" id="B8HR07"/>
<proteinExistence type="predicted"/>
<feature type="chain" id="PRO_5002871150" description="YMGG-like Gly-zipper domain-containing protein" evidence="1">
    <location>
        <begin position="30"/>
        <end position="119"/>
    </location>
</feature>
<dbReference type="HOGENOM" id="CLU_165996_0_0_3"/>
<evidence type="ECO:0008006" key="3">
    <source>
        <dbReference type="Google" id="ProtNLM"/>
    </source>
</evidence>